<evidence type="ECO:0000259" key="12">
    <source>
        <dbReference type="Pfam" id="PF01435"/>
    </source>
</evidence>
<evidence type="ECO:0000256" key="2">
    <source>
        <dbReference type="ARBA" id="ARBA00022475"/>
    </source>
</evidence>
<feature type="transmembrane region" description="Helical" evidence="11">
    <location>
        <begin position="230"/>
        <end position="253"/>
    </location>
</feature>
<evidence type="ECO:0000256" key="7">
    <source>
        <dbReference type="ARBA" id="ARBA00022833"/>
    </source>
</evidence>
<keyword evidence="8 11" id="KW-1133">Transmembrane helix</keyword>
<keyword evidence="2" id="KW-1003">Cell membrane</keyword>
<dbReference type="PANTHER" id="PTHR43221:SF2">
    <property type="entry name" value="PROTEASE HTPX HOMOLOG"/>
    <property type="match status" value="1"/>
</dbReference>
<keyword evidence="5" id="KW-0479">Metal-binding</keyword>
<evidence type="ECO:0000256" key="9">
    <source>
        <dbReference type="ARBA" id="ARBA00023049"/>
    </source>
</evidence>
<dbReference type="CDD" id="cd07328">
    <property type="entry name" value="M48_Ste24p_like"/>
    <property type="match status" value="1"/>
</dbReference>
<keyword evidence="14" id="KW-1185">Reference proteome</keyword>
<feature type="domain" description="Peptidase M48" evidence="12">
    <location>
        <begin position="162"/>
        <end position="372"/>
    </location>
</feature>
<dbReference type="Pfam" id="PF01435">
    <property type="entry name" value="Peptidase_M48"/>
    <property type="match status" value="1"/>
</dbReference>
<dbReference type="OrthoDB" id="9789270at2"/>
<evidence type="ECO:0000256" key="8">
    <source>
        <dbReference type="ARBA" id="ARBA00022989"/>
    </source>
</evidence>
<reference evidence="13 14" key="1">
    <citation type="submission" date="2018-06" db="EMBL/GenBank/DDBJ databases">
        <title>Genomic Encyclopedia of Archaeal and Bacterial Type Strains, Phase II (KMG-II): from individual species to whole genera.</title>
        <authorList>
            <person name="Goeker M."/>
        </authorList>
    </citation>
    <scope>NUCLEOTIDE SEQUENCE [LARGE SCALE GENOMIC DNA]</scope>
    <source>
        <strain evidence="13 14">DSM 23857</strain>
    </source>
</reference>
<keyword evidence="9" id="KW-0482">Metalloprotease</keyword>
<name>A0A327QK41_9BACT</name>
<sequence length="696" mass="79593">MFNTTFYPPNPSHVDAGLTEPSKAFKSQVTKVIFAISLFFFVFLLMISLSVVLVGLCVYAGVAILLMARGALFLILGAAVICLGLFVLFFLLKFIFAKTKTHNPLRVQIYEEQHPQLFGFIRQLAADTNVPMPKKVFLVPDINAAVFYDSSFWSMFFPVRKNLEIGLGLVNVLNLSEFKMVVAHEFGHFSQRSMKLGSFTYSVNRVIYNMLYDNTGYNNMLNTVGSIHGLFAVMASVTVWIASGIQAVLRAMYGVINKPYYQLAQEMEFHADAVALSVAGSGPATSAMRRIEAVAYMMNYCTETMADWQDSKAGLTNMFAAQTGVNELWAKRNNIAIEHNYLKISDEMLSNTISSRLKYKDLWATHPPVEEREERYKLANVQVVEDTRSAWILFNNPQAVQEEITKHYTSVNFPNTELTEWRHADQLIAELSAHYEKFSLPNELNGFHDGRTFCNIEPGKESQTPLSFEAIYNDENKQKFKRYFQDIADLNTLHQIEAKQLDVKHFTFDGKRYKASQVKQVIEELEATVKATEDWTIEIDQAAYNFHQQLAKHSSDELANELATRYTEIVDRETNQKNYLQPAANMVYYIREIFGRQLSMEEFQEYITAIKEEDAKMKPALQSLLGEQLPGVCNNPVVIDNYNRYLTAEFTFISGEKVLTDELICMYNVCVQMNYYISRITDLKKKQYFETVVALL</sequence>
<evidence type="ECO:0000313" key="14">
    <source>
        <dbReference type="Proteomes" id="UP000249547"/>
    </source>
</evidence>
<proteinExistence type="predicted"/>
<dbReference type="EMBL" id="QLLL01000005">
    <property type="protein sequence ID" value="RAJ04245.1"/>
    <property type="molecule type" value="Genomic_DNA"/>
</dbReference>
<dbReference type="GO" id="GO:0006508">
    <property type="term" value="P:proteolysis"/>
    <property type="evidence" value="ECO:0007669"/>
    <property type="project" value="UniProtKB-KW"/>
</dbReference>
<feature type="transmembrane region" description="Helical" evidence="11">
    <location>
        <begin position="32"/>
        <end position="65"/>
    </location>
</feature>
<evidence type="ECO:0000256" key="3">
    <source>
        <dbReference type="ARBA" id="ARBA00022670"/>
    </source>
</evidence>
<evidence type="ECO:0000256" key="10">
    <source>
        <dbReference type="ARBA" id="ARBA00023136"/>
    </source>
</evidence>
<comment type="cofactor">
    <cofactor evidence="1">
        <name>Zn(2+)</name>
        <dbReference type="ChEBI" id="CHEBI:29105"/>
    </cofactor>
</comment>
<dbReference type="InterPro" id="IPR050083">
    <property type="entry name" value="HtpX_protease"/>
</dbReference>
<evidence type="ECO:0000256" key="5">
    <source>
        <dbReference type="ARBA" id="ARBA00022723"/>
    </source>
</evidence>
<keyword evidence="10 11" id="KW-0472">Membrane</keyword>
<keyword evidence="4 11" id="KW-0812">Transmembrane</keyword>
<comment type="caution">
    <text evidence="13">The sequence shown here is derived from an EMBL/GenBank/DDBJ whole genome shotgun (WGS) entry which is preliminary data.</text>
</comment>
<dbReference type="InterPro" id="IPR001915">
    <property type="entry name" value="Peptidase_M48"/>
</dbReference>
<protein>
    <submittedName>
        <fullName evidence="13">Zn-dependent protease with chaperone function</fullName>
    </submittedName>
</protein>
<accession>A0A327QK41</accession>
<keyword evidence="3 13" id="KW-0645">Protease</keyword>
<dbReference type="GO" id="GO:0046872">
    <property type="term" value="F:metal ion binding"/>
    <property type="evidence" value="ECO:0007669"/>
    <property type="project" value="UniProtKB-KW"/>
</dbReference>
<evidence type="ECO:0000256" key="6">
    <source>
        <dbReference type="ARBA" id="ARBA00022801"/>
    </source>
</evidence>
<gene>
    <name evidence="13" type="ORF">LX64_03125</name>
</gene>
<dbReference type="PANTHER" id="PTHR43221">
    <property type="entry name" value="PROTEASE HTPX"/>
    <property type="match status" value="1"/>
</dbReference>
<evidence type="ECO:0000256" key="1">
    <source>
        <dbReference type="ARBA" id="ARBA00001947"/>
    </source>
</evidence>
<keyword evidence="6" id="KW-0378">Hydrolase</keyword>
<keyword evidence="7" id="KW-0862">Zinc</keyword>
<evidence type="ECO:0000313" key="13">
    <source>
        <dbReference type="EMBL" id="RAJ04245.1"/>
    </source>
</evidence>
<dbReference type="RefSeq" id="WP_111598541.1">
    <property type="nucleotide sequence ID" value="NZ_QLLL01000005.1"/>
</dbReference>
<dbReference type="GO" id="GO:0004222">
    <property type="term" value="F:metalloendopeptidase activity"/>
    <property type="evidence" value="ECO:0007669"/>
    <property type="project" value="InterPro"/>
</dbReference>
<dbReference type="Proteomes" id="UP000249547">
    <property type="component" value="Unassembled WGS sequence"/>
</dbReference>
<evidence type="ECO:0000256" key="4">
    <source>
        <dbReference type="ARBA" id="ARBA00022692"/>
    </source>
</evidence>
<organism evidence="13 14">
    <name type="scientific">Chitinophaga skermanii</name>
    <dbReference type="NCBI Taxonomy" id="331697"/>
    <lineage>
        <taxon>Bacteria</taxon>
        <taxon>Pseudomonadati</taxon>
        <taxon>Bacteroidota</taxon>
        <taxon>Chitinophagia</taxon>
        <taxon>Chitinophagales</taxon>
        <taxon>Chitinophagaceae</taxon>
        <taxon>Chitinophaga</taxon>
    </lineage>
</organism>
<dbReference type="AlphaFoldDB" id="A0A327QK41"/>
<feature type="transmembrane region" description="Helical" evidence="11">
    <location>
        <begin position="71"/>
        <end position="96"/>
    </location>
</feature>
<evidence type="ECO:0000256" key="11">
    <source>
        <dbReference type="SAM" id="Phobius"/>
    </source>
</evidence>
<dbReference type="Gene3D" id="3.30.2010.10">
    <property type="entry name" value="Metalloproteases ('zincins'), catalytic domain"/>
    <property type="match status" value="1"/>
</dbReference>